<feature type="non-terminal residue" evidence="1">
    <location>
        <position position="1"/>
    </location>
</feature>
<dbReference type="Proteomes" id="UP001153148">
    <property type="component" value="Unassembled WGS sequence"/>
</dbReference>
<dbReference type="EMBL" id="CAJPIN010094037">
    <property type="protein sequence ID" value="CAG2068554.1"/>
    <property type="molecule type" value="Genomic_DNA"/>
</dbReference>
<keyword evidence="2" id="KW-1185">Reference proteome</keyword>
<comment type="caution">
    <text evidence="1">The sequence shown here is derived from an EMBL/GenBank/DDBJ whole genome shotgun (WGS) entry which is preliminary data.</text>
</comment>
<evidence type="ECO:0000313" key="1">
    <source>
        <dbReference type="EMBL" id="CAG2068554.1"/>
    </source>
</evidence>
<gene>
    <name evidence="1" type="ORF">TPAB3V08_LOCUS15497</name>
</gene>
<accession>A0ABN7PL61</accession>
<proteinExistence type="predicted"/>
<evidence type="ECO:0000313" key="2">
    <source>
        <dbReference type="Proteomes" id="UP001153148"/>
    </source>
</evidence>
<organism evidence="1 2">
    <name type="scientific">Timema podura</name>
    <name type="common">Walking stick</name>
    <dbReference type="NCBI Taxonomy" id="61482"/>
    <lineage>
        <taxon>Eukaryota</taxon>
        <taxon>Metazoa</taxon>
        <taxon>Ecdysozoa</taxon>
        <taxon>Arthropoda</taxon>
        <taxon>Hexapoda</taxon>
        <taxon>Insecta</taxon>
        <taxon>Pterygota</taxon>
        <taxon>Neoptera</taxon>
        <taxon>Polyneoptera</taxon>
        <taxon>Phasmatodea</taxon>
        <taxon>Timematodea</taxon>
        <taxon>Timematoidea</taxon>
        <taxon>Timematidae</taxon>
        <taxon>Timema</taxon>
    </lineage>
</organism>
<sequence length="40" mass="4460">NSITLTYSCRIRKDTSTKMVANTGKAMTEELTKIAEKVII</sequence>
<protein>
    <submittedName>
        <fullName evidence="1">Uncharacterized protein</fullName>
    </submittedName>
</protein>
<name>A0ABN7PL61_TIMPD</name>
<reference evidence="1" key="1">
    <citation type="submission" date="2021-03" db="EMBL/GenBank/DDBJ databases">
        <authorList>
            <person name="Tran Van P."/>
        </authorList>
    </citation>
    <scope>NUCLEOTIDE SEQUENCE</scope>
</reference>